<dbReference type="PANTHER" id="PTHR23419:SF8">
    <property type="entry name" value="FI09726P"/>
    <property type="match status" value="1"/>
</dbReference>
<keyword evidence="3" id="KW-1185">Reference proteome</keyword>
<dbReference type="Gene3D" id="3.30.70.120">
    <property type="match status" value="1"/>
</dbReference>
<sequence length="107" mass="12070">MTNPDFIVVTTTHEAEEPARDLAARVVRERLAACAQVYPVDSVYWWDGDVRAEPEYRIDFKTRADLADRLTAYVEQHHSYETPEVVAVPVTGGSAAYLDWVATETAR</sequence>
<reference evidence="3" key="1">
    <citation type="submission" date="2018-07" db="EMBL/GenBank/DDBJ databases">
        <title>Streptacidiphilus bronchialis DSM 106435 chromosome.</title>
        <authorList>
            <person name="Batra D."/>
            <person name="Gulvik C.A."/>
        </authorList>
    </citation>
    <scope>NUCLEOTIDE SEQUENCE [LARGE SCALE GENOMIC DNA]</scope>
    <source>
        <strain evidence="3">DSM 106435</strain>
    </source>
</reference>
<dbReference type="InterPro" id="IPR011322">
    <property type="entry name" value="N-reg_PII-like_a/b"/>
</dbReference>
<evidence type="ECO:0000256" key="1">
    <source>
        <dbReference type="ARBA" id="ARBA00010169"/>
    </source>
</evidence>
<dbReference type="InterPro" id="IPR004323">
    <property type="entry name" value="Ion_tolerance_CutA"/>
</dbReference>
<proteinExistence type="inferred from homology"/>
<accession>A0A345SUE0</accession>
<protein>
    <submittedName>
        <fullName evidence="2">Divalent-cation tolerance protein CutA</fullName>
    </submittedName>
</protein>
<dbReference type="AlphaFoldDB" id="A0A345SUE0"/>
<dbReference type="SUPFAM" id="SSF54913">
    <property type="entry name" value="GlnB-like"/>
    <property type="match status" value="1"/>
</dbReference>
<organism evidence="2 3">
    <name type="scientific">Peterkaempfera bronchialis</name>
    <dbReference type="NCBI Taxonomy" id="2126346"/>
    <lineage>
        <taxon>Bacteria</taxon>
        <taxon>Bacillati</taxon>
        <taxon>Actinomycetota</taxon>
        <taxon>Actinomycetes</taxon>
        <taxon>Kitasatosporales</taxon>
        <taxon>Streptomycetaceae</taxon>
        <taxon>Peterkaempfera</taxon>
    </lineage>
</organism>
<dbReference type="EMBL" id="CP031264">
    <property type="protein sequence ID" value="AXI77345.1"/>
    <property type="molecule type" value="Genomic_DNA"/>
</dbReference>
<dbReference type="OrthoDB" id="37622at2"/>
<dbReference type="Pfam" id="PF03091">
    <property type="entry name" value="CutA1"/>
    <property type="match status" value="1"/>
</dbReference>
<dbReference type="RefSeq" id="WP_111493217.1">
    <property type="nucleotide sequence ID" value="NZ_CP031264.1"/>
</dbReference>
<dbReference type="InterPro" id="IPR015867">
    <property type="entry name" value="N-reg_PII/ATP_PRibTrfase_C"/>
</dbReference>
<dbReference type="PANTHER" id="PTHR23419">
    <property type="entry name" value="DIVALENT CATION TOLERANCE CUTA-RELATED"/>
    <property type="match status" value="1"/>
</dbReference>
<dbReference type="Proteomes" id="UP000249340">
    <property type="component" value="Chromosome"/>
</dbReference>
<dbReference type="KEGG" id="stri:C7M71_007720"/>
<dbReference type="GO" id="GO:0010038">
    <property type="term" value="P:response to metal ion"/>
    <property type="evidence" value="ECO:0007669"/>
    <property type="project" value="InterPro"/>
</dbReference>
<evidence type="ECO:0000313" key="2">
    <source>
        <dbReference type="EMBL" id="AXI77345.1"/>
    </source>
</evidence>
<comment type="similarity">
    <text evidence="1">Belongs to the CutA family.</text>
</comment>
<name>A0A345SUE0_9ACTN</name>
<dbReference type="GO" id="GO:0005507">
    <property type="term" value="F:copper ion binding"/>
    <property type="evidence" value="ECO:0007669"/>
    <property type="project" value="TreeGrafter"/>
</dbReference>
<gene>
    <name evidence="2" type="ORF">C7M71_007720</name>
</gene>
<evidence type="ECO:0000313" key="3">
    <source>
        <dbReference type="Proteomes" id="UP000249340"/>
    </source>
</evidence>